<gene>
    <name evidence="2" type="ORF">G6011_07162</name>
</gene>
<dbReference type="AlphaFoldDB" id="A0AAD4I6V1"/>
<feature type="compositionally biased region" description="Low complexity" evidence="1">
    <location>
        <begin position="267"/>
        <end position="281"/>
    </location>
</feature>
<evidence type="ECO:0000313" key="3">
    <source>
        <dbReference type="Proteomes" id="UP001199106"/>
    </source>
</evidence>
<feature type="compositionally biased region" description="Basic and acidic residues" evidence="1">
    <location>
        <begin position="303"/>
        <end position="318"/>
    </location>
</feature>
<sequence>MSSASPRAIIVTTMLNTLEPLPPDHYMIALSRCSDQFFATPSGYSSTYLPNNLLSEICGGYINKITWASYGSKPGSWFFACERKDGTSAFMIGPDIPSALQSYIQAVEASETLRCGIRVQLGAANSFVVWSGTAWACADVPPQLEAKLCEGSSASREGNKITNGSLRDSRTLDNVQWHANGSYYIKSGDRHLWNFQAKLVRLEWNRLWTGVGRDERMSKIDEELAYVFINPHTQNGETFAFVKKHSAGLDAPFVVHFEGEPIHGNLDDASSQSKLSSSPLDTASDTDSFQDSHPQPLVRHGPHTPDQRMQHAPRKSEEEVPFQWATAKQSGRPHKAESWELVLRKGEQIKVIRDMGRDWFVVIDMKGVKGFVHGSWLAFGDRTVCKDAKAAHRQFMEDLLKLLNPGQLQAFPAMISYVDECTRADCQPLKEDISQLGICTHDLSVLLQASDKYSHEWLKEGRNLWHPDRFARFCHPDHTERLKLKAEQMFIMYGILMEACKA</sequence>
<dbReference type="EMBL" id="JAANER010000010">
    <property type="protein sequence ID" value="KAG9185831.1"/>
    <property type="molecule type" value="Genomic_DNA"/>
</dbReference>
<dbReference type="Proteomes" id="UP001199106">
    <property type="component" value="Unassembled WGS sequence"/>
</dbReference>
<dbReference type="InterPro" id="IPR036028">
    <property type="entry name" value="SH3-like_dom_sf"/>
</dbReference>
<evidence type="ECO:0008006" key="4">
    <source>
        <dbReference type="Google" id="ProtNLM"/>
    </source>
</evidence>
<comment type="caution">
    <text evidence="2">The sequence shown here is derived from an EMBL/GenBank/DDBJ whole genome shotgun (WGS) entry which is preliminary data.</text>
</comment>
<keyword evidence="3" id="KW-1185">Reference proteome</keyword>
<proteinExistence type="predicted"/>
<feature type="region of interest" description="Disordered" evidence="1">
    <location>
        <begin position="265"/>
        <end position="329"/>
    </location>
</feature>
<dbReference type="SUPFAM" id="SSF50044">
    <property type="entry name" value="SH3-domain"/>
    <property type="match status" value="1"/>
</dbReference>
<feature type="compositionally biased region" description="Polar residues" evidence="1">
    <location>
        <begin position="283"/>
        <end position="293"/>
    </location>
</feature>
<name>A0AAD4I6V1_9PLEO</name>
<evidence type="ECO:0000313" key="2">
    <source>
        <dbReference type="EMBL" id="KAG9185831.1"/>
    </source>
</evidence>
<accession>A0AAD4I6V1</accession>
<organism evidence="2 3">
    <name type="scientific">Alternaria panax</name>
    <dbReference type="NCBI Taxonomy" id="48097"/>
    <lineage>
        <taxon>Eukaryota</taxon>
        <taxon>Fungi</taxon>
        <taxon>Dikarya</taxon>
        <taxon>Ascomycota</taxon>
        <taxon>Pezizomycotina</taxon>
        <taxon>Dothideomycetes</taxon>
        <taxon>Pleosporomycetidae</taxon>
        <taxon>Pleosporales</taxon>
        <taxon>Pleosporineae</taxon>
        <taxon>Pleosporaceae</taxon>
        <taxon>Alternaria</taxon>
        <taxon>Alternaria sect. Panax</taxon>
    </lineage>
</organism>
<protein>
    <recommendedName>
        <fullName evidence="4">SH3 domain-containing protein</fullName>
    </recommendedName>
</protein>
<reference evidence="2" key="1">
    <citation type="submission" date="2021-07" db="EMBL/GenBank/DDBJ databases">
        <title>Genome Resource of American Ginseng Black Spot Pathogen Alternaria panax.</title>
        <authorList>
            <person name="Qiu C."/>
            <person name="Wang W."/>
            <person name="Liu Z."/>
        </authorList>
    </citation>
    <scope>NUCLEOTIDE SEQUENCE</scope>
    <source>
        <strain evidence="2">BNCC115425</strain>
    </source>
</reference>
<evidence type="ECO:0000256" key="1">
    <source>
        <dbReference type="SAM" id="MobiDB-lite"/>
    </source>
</evidence>